<feature type="transmembrane region" description="Helical" evidence="8">
    <location>
        <begin position="265"/>
        <end position="291"/>
    </location>
</feature>
<dbReference type="EMBL" id="VIIS01001380">
    <property type="protein sequence ID" value="KAF0299234.1"/>
    <property type="molecule type" value="Genomic_DNA"/>
</dbReference>
<evidence type="ECO:0000256" key="7">
    <source>
        <dbReference type="SAM" id="MobiDB-lite"/>
    </source>
</evidence>
<dbReference type="PANTHER" id="PTHR22730">
    <property type="entry name" value="PROMININ PROM PROTEIN"/>
    <property type="match status" value="1"/>
</dbReference>
<sequence length="775" mass="86026">MDTTQHRKRTFGVVASFVVNEYVERGVTEIPPRLHVAVDDSELYVHNTKQEVNHLLKKNYMELTEVLDQSLEECGVRIERQLADISQAAAVDNLTAIAEGLTVIKDELQSIGRQSVLLQNKADQLQVGLQDARAELAVLLRSCSSPRCRQLAAQYNLTQLVVHNEFKRLPDLSRWAREVTALIEAGIEAEVRRGQLALNQLSQKIQTEVAAVVPEVRQGVSRAGIQLQEVANNISTALDQVQLQPVHTVIDQGNHYLQQYGTFRYYIFVIISGLVSLIVFCMVIGLFCGMCGRRPDNVYGDDTCNKGTGANFLISGTFFFFLFGWLLLLLITCMFLLGGLTQLYLCDGLVDPSAPGSGLPILEAVYPLETVFPALENAGDVADVVRRCHQNQSIYSVLRLESLFNVSEVRGYKYQMELDQKLEALRQQITVDTAVELLTSRARDQLAQLARSDLDQLNYTAFTVALEEEITTIDMNPLGDELERASQELPSSERSVATRLRNQAIILKAQQRVVAGMEEIVQDIRNSTASLQEHILTANGSLPDVVRKLTETAEAAERYLRTSGRDLVVKLADQFTAEFSDRLDGYSERVERSFHRTLGSCEPISTVYNATTVTLCSNVIYPFNAFWAAIGWCLLLFIPCVILSLALTPLYRKAEPFSDGLMDADYPYDAYGDHDNIPLASVRGSGGERRRGRSNDLSRGGYSPESPSYSAIPPRGQLYPLGATGVHTEDTEPKAPPMWDMTMTGGPPGYPDSPQPTREHPPPYSPSETPMLGHA</sequence>
<evidence type="ECO:0000256" key="1">
    <source>
        <dbReference type="ARBA" id="ARBA00004141"/>
    </source>
</evidence>
<feature type="transmembrane region" description="Helical" evidence="8">
    <location>
        <begin position="312"/>
        <end position="337"/>
    </location>
</feature>
<evidence type="ECO:0000256" key="5">
    <source>
        <dbReference type="ARBA" id="ARBA00023136"/>
    </source>
</evidence>
<comment type="subcellular location">
    <subcellularLocation>
        <location evidence="1">Membrane</location>
        <topology evidence="1">Multi-pass membrane protein</topology>
    </subcellularLocation>
</comment>
<evidence type="ECO:0000256" key="2">
    <source>
        <dbReference type="ARBA" id="ARBA00006058"/>
    </source>
</evidence>
<dbReference type="Proteomes" id="UP000440578">
    <property type="component" value="Unassembled WGS sequence"/>
</dbReference>
<evidence type="ECO:0000313" key="10">
    <source>
        <dbReference type="Proteomes" id="UP000440578"/>
    </source>
</evidence>
<keyword evidence="6" id="KW-0325">Glycoprotein</keyword>
<dbReference type="AlphaFoldDB" id="A0A6A4W627"/>
<evidence type="ECO:0000256" key="4">
    <source>
        <dbReference type="ARBA" id="ARBA00022989"/>
    </source>
</evidence>
<evidence type="ECO:0000256" key="3">
    <source>
        <dbReference type="ARBA" id="ARBA00022692"/>
    </source>
</evidence>
<comment type="caution">
    <text evidence="9">The sequence shown here is derived from an EMBL/GenBank/DDBJ whole genome shotgun (WGS) entry which is preliminary data.</text>
</comment>
<dbReference type="OrthoDB" id="6229420at2759"/>
<gene>
    <name evidence="9" type="primary">EXT2_2</name>
    <name evidence="9" type="ORF">FJT64_027962</name>
</gene>
<proteinExistence type="inferred from homology"/>
<evidence type="ECO:0000313" key="9">
    <source>
        <dbReference type="EMBL" id="KAF0299234.1"/>
    </source>
</evidence>
<accession>A0A6A4W627</accession>
<keyword evidence="3 8" id="KW-0812">Transmembrane</keyword>
<feature type="region of interest" description="Disordered" evidence="7">
    <location>
        <begin position="679"/>
        <end position="775"/>
    </location>
</feature>
<dbReference type="InterPro" id="IPR008795">
    <property type="entry name" value="Prominin"/>
</dbReference>
<evidence type="ECO:0000256" key="8">
    <source>
        <dbReference type="SAM" id="Phobius"/>
    </source>
</evidence>
<dbReference type="Pfam" id="PF05478">
    <property type="entry name" value="Prominin"/>
    <property type="match status" value="1"/>
</dbReference>
<reference evidence="9 10" key="1">
    <citation type="submission" date="2019-07" db="EMBL/GenBank/DDBJ databases">
        <title>Draft genome assembly of a fouling barnacle, Amphibalanus amphitrite (Darwin, 1854): The first reference genome for Thecostraca.</title>
        <authorList>
            <person name="Kim W."/>
        </authorList>
    </citation>
    <scope>NUCLEOTIDE SEQUENCE [LARGE SCALE GENOMIC DNA]</scope>
    <source>
        <strain evidence="9">SNU_AA5</strain>
        <tissue evidence="9">Soma without cirri and trophi</tissue>
    </source>
</reference>
<keyword evidence="4 8" id="KW-1133">Transmembrane helix</keyword>
<keyword evidence="5 8" id="KW-0472">Membrane</keyword>
<dbReference type="PANTHER" id="PTHR22730:SF1">
    <property type="entry name" value="PROMININ-LIKE PROTEIN"/>
    <property type="match status" value="1"/>
</dbReference>
<organism evidence="9 10">
    <name type="scientific">Amphibalanus amphitrite</name>
    <name type="common">Striped barnacle</name>
    <name type="synonym">Balanus amphitrite</name>
    <dbReference type="NCBI Taxonomy" id="1232801"/>
    <lineage>
        <taxon>Eukaryota</taxon>
        <taxon>Metazoa</taxon>
        <taxon>Ecdysozoa</taxon>
        <taxon>Arthropoda</taxon>
        <taxon>Crustacea</taxon>
        <taxon>Multicrustacea</taxon>
        <taxon>Cirripedia</taxon>
        <taxon>Thoracica</taxon>
        <taxon>Thoracicalcarea</taxon>
        <taxon>Balanomorpha</taxon>
        <taxon>Balanoidea</taxon>
        <taxon>Balanidae</taxon>
        <taxon>Amphibalaninae</taxon>
        <taxon>Amphibalanus</taxon>
    </lineage>
</organism>
<keyword evidence="10" id="KW-1185">Reference proteome</keyword>
<name>A0A6A4W627_AMPAM</name>
<evidence type="ECO:0000256" key="6">
    <source>
        <dbReference type="ARBA" id="ARBA00023180"/>
    </source>
</evidence>
<comment type="similarity">
    <text evidence="2">Belongs to the prominin family.</text>
</comment>
<feature type="compositionally biased region" description="Basic and acidic residues" evidence="7">
    <location>
        <begin position="686"/>
        <end position="696"/>
    </location>
</feature>
<feature type="transmembrane region" description="Helical" evidence="8">
    <location>
        <begin position="625"/>
        <end position="647"/>
    </location>
</feature>
<dbReference type="GO" id="GO:0016020">
    <property type="term" value="C:membrane"/>
    <property type="evidence" value="ECO:0007669"/>
    <property type="project" value="UniProtKB-SubCell"/>
</dbReference>
<protein>
    <submittedName>
        <fullName evidence="9">Prominin-like protein</fullName>
    </submittedName>
</protein>